<feature type="signal peptide" evidence="1">
    <location>
        <begin position="1"/>
        <end position="23"/>
    </location>
</feature>
<protein>
    <submittedName>
        <fullName evidence="2">DUF3244 domain-containing protein</fullName>
    </submittedName>
</protein>
<name>A0ABV7Z0R5_9BACT</name>
<comment type="caution">
    <text evidence="2">The sequence shown here is derived from an EMBL/GenBank/DDBJ whole genome shotgun (WGS) entry which is preliminary data.</text>
</comment>
<evidence type="ECO:0000256" key="1">
    <source>
        <dbReference type="SAM" id="SignalP"/>
    </source>
</evidence>
<dbReference type="Gene3D" id="2.60.40.3080">
    <property type="match status" value="1"/>
</dbReference>
<accession>A0ABV7Z0R5</accession>
<keyword evidence="3" id="KW-1185">Reference proteome</keyword>
<feature type="chain" id="PRO_5045966494" evidence="1">
    <location>
        <begin position="24"/>
        <end position="126"/>
    </location>
</feature>
<dbReference type="RefSeq" id="WP_379839308.1">
    <property type="nucleotide sequence ID" value="NZ_JBHRYQ010000001.1"/>
</dbReference>
<evidence type="ECO:0000313" key="2">
    <source>
        <dbReference type="EMBL" id="MFC3812434.1"/>
    </source>
</evidence>
<proteinExistence type="predicted"/>
<sequence length="126" mass="13846">MKKLILTLAVLVGVSFSANTSFAFDGLKIVTLNSIENEVLLKPLAGMKFKLVVANISSKATITIKNENGDVMHTEYASKSEDFSKIFDLSDLADGNYYFEIANGSEKLVKSFKISTEVKRTVSELN</sequence>
<reference evidence="3" key="1">
    <citation type="journal article" date="2019" name="Int. J. Syst. Evol. Microbiol.">
        <title>The Global Catalogue of Microorganisms (GCM) 10K type strain sequencing project: providing services to taxonomists for standard genome sequencing and annotation.</title>
        <authorList>
            <consortium name="The Broad Institute Genomics Platform"/>
            <consortium name="The Broad Institute Genome Sequencing Center for Infectious Disease"/>
            <person name="Wu L."/>
            <person name="Ma J."/>
        </authorList>
    </citation>
    <scope>NUCLEOTIDE SEQUENCE [LARGE SCALE GENOMIC DNA]</scope>
    <source>
        <strain evidence="3">CECT 7956</strain>
    </source>
</reference>
<organism evidence="2 3">
    <name type="scientific">Lacihabitans lacunae</name>
    <dbReference type="NCBI Taxonomy" id="1028214"/>
    <lineage>
        <taxon>Bacteria</taxon>
        <taxon>Pseudomonadati</taxon>
        <taxon>Bacteroidota</taxon>
        <taxon>Cytophagia</taxon>
        <taxon>Cytophagales</taxon>
        <taxon>Leadbetterellaceae</taxon>
        <taxon>Lacihabitans</taxon>
    </lineage>
</organism>
<evidence type="ECO:0000313" key="3">
    <source>
        <dbReference type="Proteomes" id="UP001595616"/>
    </source>
</evidence>
<keyword evidence="1" id="KW-0732">Signal</keyword>
<dbReference type="Proteomes" id="UP001595616">
    <property type="component" value="Unassembled WGS sequence"/>
</dbReference>
<gene>
    <name evidence="2" type="ORF">ACFOOI_17370</name>
</gene>
<dbReference type="EMBL" id="JBHRYQ010000001">
    <property type="protein sequence ID" value="MFC3812434.1"/>
    <property type="molecule type" value="Genomic_DNA"/>
</dbReference>